<sequence length="487" mass="56453">MATNSEYWKKRERENLRKNLKSEAEYAKEIQQTYNFAMDQIQKEIDSFYAKYAKDEGITIAQAKKRASKLDMEEYSRKAKKYVKEKNFSKQANEEMKLYNLTMKVNRLELLKASIGLELVSAFDELQQFYEQILTDRTLDEFERQAGILGSSVPDNAAVMAATIVNASFHNAKYSERIWMHQDLLRNELGKLLTRGMVQGKNPRALARELRKTFDVSIYNSERLMRTELARVQTEAQLQSYKENGFEEYEYMACHNRDVCANCKALDGKIFKIDDGMPGENAPPMHPSCHCATTAHMDLNAYEKWLDGYSEHGMSFKEWQENKNDARTKKRGIINKAKVNTVFTYSSLPANSDIRAESIFDELDKTRIGKRAIQYMDEKGLHFELSYRPEPSGDRAYSQGDFMKLHVLNNANERYAAAAVVHELTHHYYDTGGCQRAEVLCYMNELKQMRNIDSLTISDMRYVIGVVKEAYGEFEWRKGGYFNGKPY</sequence>
<dbReference type="Pfam" id="PF04233">
    <property type="entry name" value="Phage_Mu_F"/>
    <property type="match status" value="1"/>
</dbReference>
<accession>A0A923NC72</accession>
<name>A0A923NC72_9FIRM</name>
<dbReference type="InterPro" id="IPR006528">
    <property type="entry name" value="Phage_head_morphogenesis_dom"/>
</dbReference>
<gene>
    <name evidence="2" type="ORF">H8876_03205</name>
</gene>
<evidence type="ECO:0000313" key="3">
    <source>
        <dbReference type="Proteomes" id="UP000644115"/>
    </source>
</evidence>
<organism evidence="2 3">
    <name type="scientific">Lentihominibacter faecis</name>
    <dbReference type="NCBI Taxonomy" id="2764712"/>
    <lineage>
        <taxon>Bacteria</taxon>
        <taxon>Bacillati</taxon>
        <taxon>Bacillota</taxon>
        <taxon>Clostridia</taxon>
        <taxon>Peptostreptococcales</taxon>
        <taxon>Anaerovoracaceae</taxon>
        <taxon>Lentihominibacter</taxon>
    </lineage>
</organism>
<dbReference type="RefSeq" id="WP_249286492.1">
    <property type="nucleotide sequence ID" value="NZ_JACRWC010000045.1"/>
</dbReference>
<feature type="domain" description="Phage head morphogenesis" evidence="1">
    <location>
        <begin position="188"/>
        <end position="293"/>
    </location>
</feature>
<dbReference type="Proteomes" id="UP000644115">
    <property type="component" value="Unassembled WGS sequence"/>
</dbReference>
<dbReference type="AlphaFoldDB" id="A0A923NC72"/>
<protein>
    <submittedName>
        <fullName evidence="2">Minor capsid protein</fullName>
    </submittedName>
</protein>
<dbReference type="EMBL" id="JACRWC010000045">
    <property type="protein sequence ID" value="MBC5999007.1"/>
    <property type="molecule type" value="Genomic_DNA"/>
</dbReference>
<reference evidence="2" key="1">
    <citation type="submission" date="2020-08" db="EMBL/GenBank/DDBJ databases">
        <authorList>
            <person name="Liu C."/>
            <person name="Sun Q."/>
        </authorList>
    </citation>
    <scope>NUCLEOTIDE SEQUENCE</scope>
    <source>
        <strain evidence="2">BX16</strain>
    </source>
</reference>
<comment type="caution">
    <text evidence="2">The sequence shown here is derived from an EMBL/GenBank/DDBJ whole genome shotgun (WGS) entry which is preliminary data.</text>
</comment>
<proteinExistence type="predicted"/>
<evidence type="ECO:0000259" key="1">
    <source>
        <dbReference type="Pfam" id="PF04233"/>
    </source>
</evidence>
<evidence type="ECO:0000313" key="2">
    <source>
        <dbReference type="EMBL" id="MBC5999007.1"/>
    </source>
</evidence>
<keyword evidence="3" id="KW-1185">Reference proteome</keyword>
<dbReference type="NCBIfam" id="TIGR01641">
    <property type="entry name" value="phageSPP1_gp7"/>
    <property type="match status" value="1"/>
</dbReference>